<reference evidence="3" key="1">
    <citation type="submission" date="2018-02" db="EMBL/GenBank/DDBJ databases">
        <authorList>
            <person name="Cohen D.B."/>
            <person name="Kent A.D."/>
        </authorList>
    </citation>
    <scope>NUCLEOTIDE SEQUENCE</scope>
</reference>
<evidence type="ECO:0000313" key="2">
    <source>
        <dbReference type="EMBL" id="SPC92139.1"/>
    </source>
</evidence>
<dbReference type="Pfam" id="PF05512">
    <property type="entry name" value="AWPM-19"/>
    <property type="match status" value="1"/>
</dbReference>
<name>A0A2N9H3I0_FAGSY</name>
<dbReference type="MetOSite" id="A0A2N9H3I0"/>
<dbReference type="PANTHER" id="PTHR33294:SF5">
    <property type="entry name" value="AWPM-19-LIKE FAMILY PROTEIN"/>
    <property type="match status" value="1"/>
</dbReference>
<dbReference type="AlphaFoldDB" id="A0A2N9H3I0"/>
<keyword evidence="1" id="KW-1133">Transmembrane helix</keyword>
<dbReference type="InterPro" id="IPR008390">
    <property type="entry name" value="AWPM-19"/>
</dbReference>
<sequence>MAQTVGRNIAAPLLFINLIMYLIVVGFASWCLNRLINGQTNHPSFGGNSATMFFLTFAILAGVLGVVSKFLGGNHIRAWRSDSLSAAASSSVVAWAITALAFGLACKEINIGGYRGWRLKMVEAFIIILTFTQLLYVLLLHAGMFSSKYGPGYRDTDYGMGATTGVDPIHKGAAPVAGSRVV</sequence>
<keyword evidence="1" id="KW-0812">Transmembrane</keyword>
<dbReference type="PANTHER" id="PTHR33294">
    <property type="entry name" value="AWPM-19-LIKE FAMILY PROTEIN"/>
    <property type="match status" value="1"/>
</dbReference>
<dbReference type="EMBL" id="OIVN01002753">
    <property type="protein sequence ID" value="SPD06150.1"/>
    <property type="molecule type" value="Genomic_DNA"/>
</dbReference>
<accession>A0A2N9H3I0</accession>
<keyword evidence="1" id="KW-0472">Membrane</keyword>
<dbReference type="EMBL" id="OIVN01001281">
    <property type="protein sequence ID" value="SPC92139.1"/>
    <property type="molecule type" value="Genomic_DNA"/>
</dbReference>
<gene>
    <name evidence="2" type="ORF">FSB_LOCUS20021</name>
    <name evidence="3" type="ORF">FSB_LOCUS34032</name>
</gene>
<proteinExistence type="predicted"/>
<feature type="transmembrane region" description="Helical" evidence="1">
    <location>
        <begin position="124"/>
        <end position="145"/>
    </location>
</feature>
<feature type="transmembrane region" description="Helical" evidence="1">
    <location>
        <begin position="12"/>
        <end position="30"/>
    </location>
</feature>
<evidence type="ECO:0000256" key="1">
    <source>
        <dbReference type="SAM" id="Phobius"/>
    </source>
</evidence>
<protein>
    <submittedName>
        <fullName evidence="3">Uncharacterized protein</fullName>
    </submittedName>
</protein>
<organism evidence="3">
    <name type="scientific">Fagus sylvatica</name>
    <name type="common">Beechnut</name>
    <dbReference type="NCBI Taxonomy" id="28930"/>
    <lineage>
        <taxon>Eukaryota</taxon>
        <taxon>Viridiplantae</taxon>
        <taxon>Streptophyta</taxon>
        <taxon>Embryophyta</taxon>
        <taxon>Tracheophyta</taxon>
        <taxon>Spermatophyta</taxon>
        <taxon>Magnoliopsida</taxon>
        <taxon>eudicotyledons</taxon>
        <taxon>Gunneridae</taxon>
        <taxon>Pentapetalae</taxon>
        <taxon>rosids</taxon>
        <taxon>fabids</taxon>
        <taxon>Fagales</taxon>
        <taxon>Fagaceae</taxon>
        <taxon>Fagus</taxon>
    </lineage>
</organism>
<feature type="transmembrane region" description="Helical" evidence="1">
    <location>
        <begin position="84"/>
        <end position="104"/>
    </location>
</feature>
<feature type="transmembrane region" description="Helical" evidence="1">
    <location>
        <begin position="50"/>
        <end position="72"/>
    </location>
</feature>
<evidence type="ECO:0000313" key="3">
    <source>
        <dbReference type="EMBL" id="SPD06150.1"/>
    </source>
</evidence>